<dbReference type="SUPFAM" id="SSF69000">
    <property type="entry name" value="FAD-dependent thiol oxidase"/>
    <property type="match status" value="1"/>
</dbReference>
<organism evidence="9 10">
    <name type="scientific">Paramecium bursaria Chlorella virus NY2A</name>
    <name type="common">PBCV-NY2A</name>
    <dbReference type="NCBI Taxonomy" id="46021"/>
    <lineage>
        <taxon>Viruses</taxon>
        <taxon>Varidnaviria</taxon>
        <taxon>Bamfordvirae</taxon>
        <taxon>Nucleocytoviricota</taxon>
        <taxon>Megaviricetes</taxon>
        <taxon>Algavirales</taxon>
        <taxon>Phycodnaviridae</taxon>
        <taxon>Chlorovirus</taxon>
        <taxon>Chlorovirus americanus</taxon>
    </lineage>
</organism>
<dbReference type="OrthoDB" id="14873at10239"/>
<dbReference type="Proteomes" id="UP000202419">
    <property type="component" value="Segment"/>
</dbReference>
<dbReference type="Pfam" id="PF04777">
    <property type="entry name" value="Evr1_Alr"/>
    <property type="match status" value="1"/>
</dbReference>
<keyword evidence="4 7" id="KW-0560">Oxidoreductase</keyword>
<organismHost>
    <name type="scientific">Chlorella</name>
    <dbReference type="NCBI Taxonomy" id="3071"/>
</organismHost>
<dbReference type="GeneID" id="5658849"/>
<evidence type="ECO:0000256" key="6">
    <source>
        <dbReference type="ARBA" id="ARBA00048864"/>
    </source>
</evidence>
<dbReference type="PROSITE" id="PS51324">
    <property type="entry name" value="ERV_ALR"/>
    <property type="match status" value="1"/>
</dbReference>
<feature type="transmembrane region" description="Helical" evidence="7">
    <location>
        <begin position="12"/>
        <end position="31"/>
    </location>
</feature>
<gene>
    <name evidence="9" type="primary">B630R</name>
    <name evidence="9" type="ORF">NY2A_B630R</name>
</gene>
<evidence type="ECO:0000256" key="2">
    <source>
        <dbReference type="ARBA" id="ARBA00022630"/>
    </source>
</evidence>
<name>A7IXF5_PBCVN</name>
<dbReference type="RefSeq" id="YP_001497826.1">
    <property type="nucleotide sequence ID" value="NC_009898.1"/>
</dbReference>
<dbReference type="EC" id="1.8.3.2" evidence="7"/>
<evidence type="ECO:0000256" key="4">
    <source>
        <dbReference type="ARBA" id="ARBA00023002"/>
    </source>
</evidence>
<feature type="domain" description="ERV/ALR sulfhydryl oxidase" evidence="8">
    <location>
        <begin position="7"/>
        <end position="111"/>
    </location>
</feature>
<reference evidence="9 10" key="1">
    <citation type="journal article" date="2007" name="Virology">
        <title>Sequence and annotation of the 369-kb NY-2A and the 345-kb AR158 viruses that infect Chlorella NC64A.</title>
        <authorList>
            <person name="Fitzgerald L.A."/>
            <person name="Graves M.V."/>
            <person name="Li X."/>
            <person name="Feldblyum T."/>
            <person name="Nierman W.C."/>
            <person name="Van Etten J.L."/>
        </authorList>
    </citation>
    <scope>NUCLEOTIDE SEQUENCE [LARGE SCALE GENOMIC DNA]</scope>
    <source>
        <strain evidence="9 10">NY-2A</strain>
    </source>
</reference>
<evidence type="ECO:0000313" key="10">
    <source>
        <dbReference type="Proteomes" id="UP000202419"/>
    </source>
</evidence>
<dbReference type="GO" id="GO:0016972">
    <property type="term" value="F:thiol oxidase activity"/>
    <property type="evidence" value="ECO:0007669"/>
    <property type="project" value="UniProtKB-EC"/>
</dbReference>
<keyword evidence="3 7" id="KW-0274">FAD</keyword>
<evidence type="ECO:0000259" key="8">
    <source>
        <dbReference type="PROSITE" id="PS51324"/>
    </source>
</evidence>
<keyword evidence="7" id="KW-1133">Transmembrane helix</keyword>
<evidence type="ECO:0000256" key="3">
    <source>
        <dbReference type="ARBA" id="ARBA00022827"/>
    </source>
</evidence>
<evidence type="ECO:0000313" key="9">
    <source>
        <dbReference type="EMBL" id="ABT15029.1"/>
    </source>
</evidence>
<dbReference type="InterPro" id="IPR036774">
    <property type="entry name" value="ERV/ALR_sulphydryl_oxid_sf"/>
</dbReference>
<accession>A7IXF5</accession>
<comment type="catalytic activity">
    <reaction evidence="6 7">
        <text>2 R'C(R)SH + O2 = R'C(R)S-S(R)CR' + H2O2</text>
        <dbReference type="Rhea" id="RHEA:17357"/>
        <dbReference type="ChEBI" id="CHEBI:15379"/>
        <dbReference type="ChEBI" id="CHEBI:16240"/>
        <dbReference type="ChEBI" id="CHEBI:16520"/>
        <dbReference type="ChEBI" id="CHEBI:17412"/>
        <dbReference type="EC" id="1.8.3.2"/>
    </reaction>
</comment>
<evidence type="ECO:0000256" key="1">
    <source>
        <dbReference type="ARBA" id="ARBA00001974"/>
    </source>
</evidence>
<dbReference type="KEGG" id="vg:5658849"/>
<evidence type="ECO:0000256" key="7">
    <source>
        <dbReference type="RuleBase" id="RU371123"/>
    </source>
</evidence>
<sequence length="117" mass="13609">MNSNKAPNFDPKIWGASMWLIFHMVALRFPVNPTISDKKRFETYYKSLPYVIPCDGCCIGFTKILEMTKFGAKDLKNRDALFSWTVKAHSLVNIKTGKEPRNEPEYWKKQYLSLANK</sequence>
<dbReference type="Gene3D" id="1.20.120.310">
    <property type="entry name" value="ERV/ALR sulfhydryl oxidase domain"/>
    <property type="match status" value="1"/>
</dbReference>
<keyword evidence="7" id="KW-0472">Membrane</keyword>
<keyword evidence="2 7" id="KW-0285">Flavoprotein</keyword>
<keyword evidence="7" id="KW-0812">Transmembrane</keyword>
<proteinExistence type="predicted"/>
<comment type="cofactor">
    <cofactor evidence="1 7">
        <name>FAD</name>
        <dbReference type="ChEBI" id="CHEBI:57692"/>
    </cofactor>
</comment>
<dbReference type="InterPro" id="IPR017905">
    <property type="entry name" value="ERV/ALR_sulphydryl_oxidase"/>
</dbReference>
<dbReference type="EMBL" id="DQ491002">
    <property type="protein sequence ID" value="ABT15029.1"/>
    <property type="molecule type" value="Genomic_DNA"/>
</dbReference>
<keyword evidence="10" id="KW-1185">Reference proteome</keyword>
<protein>
    <recommendedName>
        <fullName evidence="7">Sulfhydryl oxidase</fullName>
        <ecNumber evidence="7">1.8.3.2</ecNumber>
    </recommendedName>
</protein>
<evidence type="ECO:0000256" key="5">
    <source>
        <dbReference type="ARBA" id="ARBA00023157"/>
    </source>
</evidence>
<keyword evidence="5" id="KW-1015">Disulfide bond</keyword>